<organism evidence="1 2">
    <name type="scientific">Lactobacillus equicursoris DSM 19284 = JCM 14600 = CIP 110162</name>
    <dbReference type="NCBI Taxonomy" id="1293597"/>
    <lineage>
        <taxon>Bacteria</taxon>
        <taxon>Bacillati</taxon>
        <taxon>Bacillota</taxon>
        <taxon>Bacilli</taxon>
        <taxon>Lactobacillales</taxon>
        <taxon>Lactobacillaceae</taxon>
        <taxon>Lactobacillus</taxon>
    </lineage>
</organism>
<comment type="caution">
    <text evidence="1">The sequence shown here is derived from an EMBL/GenBank/DDBJ whole genome shotgun (WGS) entry which is preliminary data.</text>
</comment>
<gene>
    <name evidence="1" type="ORF">FC20_GL000265</name>
</gene>
<evidence type="ECO:0000313" key="1">
    <source>
        <dbReference type="EMBL" id="KRK95792.1"/>
    </source>
</evidence>
<proteinExistence type="predicted"/>
<dbReference type="AlphaFoldDB" id="A0A0R1LJK0"/>
<keyword evidence="2" id="KW-1185">Reference proteome</keyword>
<protein>
    <submittedName>
        <fullName evidence="1">Uncharacterized protein</fullName>
    </submittedName>
</protein>
<sequence>MLSGKYQGNLLKLAKNEGDGLCVDVGPEADPDYEIVAIQEFTMHKNISLKRRNK</sequence>
<dbReference type="PATRIC" id="fig|1293597.4.peg.291"/>
<evidence type="ECO:0000313" key="2">
    <source>
        <dbReference type="Proteomes" id="UP000051074"/>
    </source>
</evidence>
<dbReference type="eggNOG" id="ENOG5033G0Q">
    <property type="taxonomic scope" value="Bacteria"/>
</dbReference>
<dbReference type="EMBL" id="AZDU01000121">
    <property type="protein sequence ID" value="KRK95792.1"/>
    <property type="molecule type" value="Genomic_DNA"/>
</dbReference>
<name>A0A0R1LJK0_9LACO</name>
<dbReference type="Proteomes" id="UP000051074">
    <property type="component" value="Unassembled WGS sequence"/>
</dbReference>
<accession>A0A0R1LJK0</accession>
<reference evidence="1 2" key="1">
    <citation type="journal article" date="2015" name="Genome Announc.">
        <title>Expanding the biotechnology potential of lactobacilli through comparative genomics of 213 strains and associated genera.</title>
        <authorList>
            <person name="Sun Z."/>
            <person name="Harris H.M."/>
            <person name="McCann A."/>
            <person name="Guo C."/>
            <person name="Argimon S."/>
            <person name="Zhang W."/>
            <person name="Yang X."/>
            <person name="Jeffery I.B."/>
            <person name="Cooney J.C."/>
            <person name="Kagawa T.F."/>
            <person name="Liu W."/>
            <person name="Song Y."/>
            <person name="Salvetti E."/>
            <person name="Wrobel A."/>
            <person name="Rasinkangas P."/>
            <person name="Parkhill J."/>
            <person name="Rea M.C."/>
            <person name="O'Sullivan O."/>
            <person name="Ritari J."/>
            <person name="Douillard F.P."/>
            <person name="Paul Ross R."/>
            <person name="Yang R."/>
            <person name="Briner A.E."/>
            <person name="Felis G.E."/>
            <person name="de Vos W.M."/>
            <person name="Barrangou R."/>
            <person name="Klaenhammer T.R."/>
            <person name="Caufield P.W."/>
            <person name="Cui Y."/>
            <person name="Zhang H."/>
            <person name="O'Toole P.W."/>
        </authorList>
    </citation>
    <scope>NUCLEOTIDE SEQUENCE [LARGE SCALE GENOMIC DNA]</scope>
    <source>
        <strain evidence="1 2">DSM 19284</strain>
    </source>
</reference>